<dbReference type="Proteomes" id="UP000030341">
    <property type="component" value="Chromosome 1"/>
</dbReference>
<dbReference type="GO" id="GO:0009288">
    <property type="term" value="C:bacterial-type flagellum"/>
    <property type="evidence" value="ECO:0007669"/>
    <property type="project" value="UniProtKB-SubCell"/>
</dbReference>
<dbReference type="InterPro" id="IPR042187">
    <property type="entry name" value="Flagellin_C_sub2"/>
</dbReference>
<dbReference type="InterPro" id="IPR001029">
    <property type="entry name" value="Flagellin_N"/>
</dbReference>
<dbReference type="PANTHER" id="PTHR42792:SF2">
    <property type="entry name" value="FLAGELLIN"/>
    <property type="match status" value="1"/>
</dbReference>
<dbReference type="AlphaFoldDB" id="A0A0A7EFX4"/>
<proteinExistence type="inferred from homology"/>
<feature type="domain" description="Flagellin C-terminal" evidence="6">
    <location>
        <begin position="177"/>
        <end position="261"/>
    </location>
</feature>
<dbReference type="GO" id="GO:0005576">
    <property type="term" value="C:extracellular region"/>
    <property type="evidence" value="ECO:0007669"/>
    <property type="project" value="UniProtKB-SubCell"/>
</dbReference>
<evidence type="ECO:0000313" key="7">
    <source>
        <dbReference type="EMBL" id="AIY64961.1"/>
    </source>
</evidence>
<dbReference type="PRINTS" id="PR00207">
    <property type="entry name" value="FLAGELLIN"/>
</dbReference>
<sequence>MKIQNQNFAFFNRTEEKSKTLLEQLASGKRVNSASDDAAALQIIDRLQAQQNGQNQAIRNSYDGISLAQVAEGALGGVNESVARIEELSLQAANGALTDADRSAIQDEITQLQEGITDTFENTTFGGSPVFTGDDISFQTGADANQTKNISAGDSSVVNDVLNIDVSTQAGAQAAISVTQQARDDINSNRASLGASQNAFEQNIRGLTNNAVNVAASQSRIQDADFASILSQKTANDILSQASIALRGQANQSADQVLGLL</sequence>
<keyword evidence="7" id="KW-0966">Cell projection</keyword>
<dbReference type="Pfam" id="PF00700">
    <property type="entry name" value="Flagellin_C"/>
    <property type="match status" value="1"/>
</dbReference>
<dbReference type="HOGENOM" id="CLU_011142_2_1_6"/>
<evidence type="ECO:0000259" key="6">
    <source>
        <dbReference type="Pfam" id="PF00700"/>
    </source>
</evidence>
<feature type="domain" description="Flagellin N-terminal" evidence="5">
    <location>
        <begin position="6"/>
        <end position="133"/>
    </location>
</feature>
<dbReference type="RefSeq" id="WP_038640417.1">
    <property type="nucleotide sequence ID" value="NZ_CP009888.1"/>
</dbReference>
<dbReference type="GO" id="GO:0005198">
    <property type="term" value="F:structural molecule activity"/>
    <property type="evidence" value="ECO:0007669"/>
    <property type="project" value="UniProtKB-UniRule"/>
</dbReference>
<keyword evidence="7" id="KW-0969">Cilium</keyword>
<dbReference type="Gene3D" id="6.10.10.10">
    <property type="entry name" value="Flagellar export chaperone, C-terminal domain"/>
    <property type="match status" value="1"/>
</dbReference>
<comment type="function">
    <text evidence="4">Flagellin is the subunit protein which polymerizes to form the filaments of bacterial flagella.</text>
</comment>
<keyword evidence="3 4" id="KW-0975">Bacterial flagellum</keyword>
<protein>
    <recommendedName>
        <fullName evidence="4">Flagellin</fullName>
    </recommendedName>
</protein>
<name>A0A0A7EFX4_9GAMM</name>
<evidence type="ECO:0000256" key="4">
    <source>
        <dbReference type="RuleBase" id="RU362073"/>
    </source>
</evidence>
<accession>A0A0A7EFX4</accession>
<dbReference type="PANTHER" id="PTHR42792">
    <property type="entry name" value="FLAGELLIN"/>
    <property type="match status" value="1"/>
</dbReference>
<dbReference type="InterPro" id="IPR046358">
    <property type="entry name" value="Flagellin_C"/>
</dbReference>
<dbReference type="Pfam" id="PF00669">
    <property type="entry name" value="Flagellin_N"/>
    <property type="match status" value="1"/>
</dbReference>
<dbReference type="eggNOG" id="COG1344">
    <property type="taxonomic scope" value="Bacteria"/>
</dbReference>
<evidence type="ECO:0000259" key="5">
    <source>
        <dbReference type="Pfam" id="PF00669"/>
    </source>
</evidence>
<evidence type="ECO:0000256" key="3">
    <source>
        <dbReference type="ARBA" id="ARBA00023143"/>
    </source>
</evidence>
<keyword evidence="2 4" id="KW-0964">Secreted</keyword>
<evidence type="ECO:0000313" key="8">
    <source>
        <dbReference type="Proteomes" id="UP000030341"/>
    </source>
</evidence>
<evidence type="ECO:0000256" key="1">
    <source>
        <dbReference type="ARBA" id="ARBA00005709"/>
    </source>
</evidence>
<dbReference type="SUPFAM" id="SSF64518">
    <property type="entry name" value="Phase 1 flagellin"/>
    <property type="match status" value="1"/>
</dbReference>
<dbReference type="STRING" id="1348114.OM33_07210"/>
<comment type="subcellular location">
    <subcellularLocation>
        <location evidence="4">Secreted</location>
    </subcellularLocation>
    <subcellularLocation>
        <location evidence="4">Bacterial flagellum</location>
    </subcellularLocation>
</comment>
<comment type="similarity">
    <text evidence="1 4">Belongs to the bacterial flagellin family.</text>
</comment>
<reference evidence="7" key="1">
    <citation type="submission" date="2014-11" db="EMBL/GenBank/DDBJ databases">
        <title>Complete Genome Sequence of Pseudoalteromonas sp. Strain OCN003 Isolated from Kaneohe Bay, Oahu, Hawaii.</title>
        <authorList>
            <person name="Beurmann S."/>
            <person name="Videau P."/>
            <person name="Ushijima B."/>
            <person name="Smith A.M."/>
            <person name="Aeby G.S."/>
            <person name="Callahan S.M."/>
            <person name="Belcaid M."/>
        </authorList>
    </citation>
    <scope>NUCLEOTIDE SEQUENCE [LARGE SCALE GENOMIC DNA]</scope>
    <source>
        <strain evidence="7">OCN003</strain>
    </source>
</reference>
<dbReference type="OrthoDB" id="9796789at2"/>
<dbReference type="EMBL" id="CP009888">
    <property type="protein sequence ID" value="AIY64961.1"/>
    <property type="molecule type" value="Genomic_DNA"/>
</dbReference>
<dbReference type="Gene3D" id="1.20.1330.10">
    <property type="entry name" value="f41 fragment of flagellin, N-terminal domain"/>
    <property type="match status" value="1"/>
</dbReference>
<keyword evidence="8" id="KW-1185">Reference proteome</keyword>
<keyword evidence="7" id="KW-0282">Flagellum</keyword>
<gene>
    <name evidence="7" type="ORF">OM33_07210</name>
</gene>
<organism evidence="7 8">
    <name type="scientific">Pseudoalteromonas piratica</name>
    <dbReference type="NCBI Taxonomy" id="1348114"/>
    <lineage>
        <taxon>Bacteria</taxon>
        <taxon>Pseudomonadati</taxon>
        <taxon>Pseudomonadota</taxon>
        <taxon>Gammaproteobacteria</taxon>
        <taxon>Alteromonadales</taxon>
        <taxon>Pseudoalteromonadaceae</taxon>
        <taxon>Pseudoalteromonas</taxon>
    </lineage>
</organism>
<dbReference type="KEGG" id="pseo:OM33_07210"/>
<evidence type="ECO:0000256" key="2">
    <source>
        <dbReference type="ARBA" id="ARBA00022525"/>
    </source>
</evidence>
<dbReference type="InterPro" id="IPR001492">
    <property type="entry name" value="Flagellin"/>
</dbReference>